<accession>A0A074ZYS2</accession>
<dbReference type="AlphaFoldDB" id="A0A074ZYS2"/>
<protein>
    <submittedName>
        <fullName evidence="1">Uncharacterized protein</fullName>
    </submittedName>
</protein>
<dbReference type="RefSeq" id="XP_009167772.1">
    <property type="nucleotide sequence ID" value="XM_009169508.1"/>
</dbReference>
<dbReference type="GeneID" id="20318886"/>
<dbReference type="Proteomes" id="UP000054324">
    <property type="component" value="Unassembled WGS sequence"/>
</dbReference>
<proteinExistence type="predicted"/>
<dbReference type="CTD" id="20318886"/>
<dbReference type="EMBL" id="KL596698">
    <property type="protein sequence ID" value="KER28480.1"/>
    <property type="molecule type" value="Genomic_DNA"/>
</dbReference>
<reference evidence="1 2" key="1">
    <citation type="submission" date="2013-11" db="EMBL/GenBank/DDBJ databases">
        <title>Opisthorchis viverrini - life in the bile duct.</title>
        <authorList>
            <person name="Young N.D."/>
            <person name="Nagarajan N."/>
            <person name="Lin S.J."/>
            <person name="Korhonen P.K."/>
            <person name="Jex A.R."/>
            <person name="Hall R.S."/>
            <person name="Safavi-Hemami H."/>
            <person name="Kaewkong W."/>
            <person name="Bertrand D."/>
            <person name="Gao S."/>
            <person name="Seet Q."/>
            <person name="Wongkham S."/>
            <person name="Teh B.T."/>
            <person name="Wongkham C."/>
            <person name="Intapan P.M."/>
            <person name="Maleewong W."/>
            <person name="Yang X."/>
            <person name="Hu M."/>
            <person name="Wang Z."/>
            <person name="Hofmann A."/>
            <person name="Sternberg P.W."/>
            <person name="Tan P."/>
            <person name="Wang J."/>
            <person name="Gasser R.B."/>
        </authorList>
    </citation>
    <scope>NUCLEOTIDE SEQUENCE [LARGE SCALE GENOMIC DNA]</scope>
</reference>
<keyword evidence="2" id="KW-1185">Reference proteome</keyword>
<sequence>MRSCFVQVTLNRIFLKANTVTHRRPISVSSGYQRLSTSNLQRLMHFAVQSSHYYADTVRIRVVSSGYQRLSTSNLQRLMHFAVQSSHYYADTVRIRVRGSNPSCVSGPSLSRLGQTSTIPALVLPSGGNALRHRKGATNERFSFLCLGTELVLYQAEMKWKAR</sequence>
<organism evidence="1 2">
    <name type="scientific">Opisthorchis viverrini</name>
    <name type="common">Southeast Asian liver fluke</name>
    <dbReference type="NCBI Taxonomy" id="6198"/>
    <lineage>
        <taxon>Eukaryota</taxon>
        <taxon>Metazoa</taxon>
        <taxon>Spiralia</taxon>
        <taxon>Lophotrochozoa</taxon>
        <taxon>Platyhelminthes</taxon>
        <taxon>Trematoda</taxon>
        <taxon>Digenea</taxon>
        <taxon>Opisthorchiida</taxon>
        <taxon>Opisthorchiata</taxon>
        <taxon>Opisthorchiidae</taxon>
        <taxon>Opisthorchis</taxon>
    </lineage>
</organism>
<evidence type="ECO:0000313" key="1">
    <source>
        <dbReference type="EMBL" id="KER28480.1"/>
    </source>
</evidence>
<dbReference type="OrthoDB" id="6266369at2759"/>
<name>A0A074ZYS2_OPIVI</name>
<gene>
    <name evidence="1" type="ORF">T265_04704</name>
</gene>
<dbReference type="KEGG" id="ovi:T265_04704"/>
<evidence type="ECO:0000313" key="2">
    <source>
        <dbReference type="Proteomes" id="UP000054324"/>
    </source>
</evidence>